<dbReference type="OrthoDB" id="306134at2759"/>
<name>A0A8S1NAM2_9CILI</name>
<evidence type="ECO:0000313" key="2">
    <source>
        <dbReference type="Proteomes" id="UP000692954"/>
    </source>
</evidence>
<sequence>MFCVSLALFGTAFLGFLGYLIQIQMPFLKFKMIDRETTQNALYTSSIFINNGNTRYMNDYQKQLFIMSDQQQLKQEVLSNEVYKTCFKILPVNASQEEFKKCMGNYIQSYEIIQQAFEQFFKKPKFPQQQQ</sequence>
<gene>
    <name evidence="1" type="ORF">PSON_ATCC_30995.1.T0500097</name>
</gene>
<evidence type="ECO:0000313" key="1">
    <source>
        <dbReference type="EMBL" id="CAD8086603.1"/>
    </source>
</evidence>
<keyword evidence="2" id="KW-1185">Reference proteome</keyword>
<comment type="caution">
    <text evidence="1">The sequence shown here is derived from an EMBL/GenBank/DDBJ whole genome shotgun (WGS) entry which is preliminary data.</text>
</comment>
<reference evidence="1" key="1">
    <citation type="submission" date="2021-01" db="EMBL/GenBank/DDBJ databases">
        <authorList>
            <consortium name="Genoscope - CEA"/>
            <person name="William W."/>
        </authorList>
    </citation>
    <scope>NUCLEOTIDE SEQUENCE</scope>
</reference>
<organism evidence="1 2">
    <name type="scientific">Paramecium sonneborni</name>
    <dbReference type="NCBI Taxonomy" id="65129"/>
    <lineage>
        <taxon>Eukaryota</taxon>
        <taxon>Sar</taxon>
        <taxon>Alveolata</taxon>
        <taxon>Ciliophora</taxon>
        <taxon>Intramacronucleata</taxon>
        <taxon>Oligohymenophorea</taxon>
        <taxon>Peniculida</taxon>
        <taxon>Parameciidae</taxon>
        <taxon>Paramecium</taxon>
    </lineage>
</organism>
<protein>
    <submittedName>
        <fullName evidence="1">Uncharacterized protein</fullName>
    </submittedName>
</protein>
<accession>A0A8S1NAM2</accession>
<proteinExistence type="predicted"/>
<dbReference type="AlphaFoldDB" id="A0A8S1NAM2"/>
<dbReference type="Proteomes" id="UP000692954">
    <property type="component" value="Unassembled WGS sequence"/>
</dbReference>
<dbReference type="EMBL" id="CAJJDN010000050">
    <property type="protein sequence ID" value="CAD8086603.1"/>
    <property type="molecule type" value="Genomic_DNA"/>
</dbReference>